<evidence type="ECO:0000259" key="1">
    <source>
        <dbReference type="PROSITE" id="PS50878"/>
    </source>
</evidence>
<dbReference type="InterPro" id="IPR000477">
    <property type="entry name" value="RT_dom"/>
</dbReference>
<evidence type="ECO:0000313" key="3">
    <source>
        <dbReference type="Proteomes" id="UP001179952"/>
    </source>
</evidence>
<dbReference type="EMBL" id="JAUJYN010000008">
    <property type="protein sequence ID" value="KAK1264427.1"/>
    <property type="molecule type" value="Genomic_DNA"/>
</dbReference>
<keyword evidence="3" id="KW-1185">Reference proteome</keyword>
<accession>A0AAV9AK98</accession>
<proteinExistence type="predicted"/>
<sequence length="226" mass="25072">MVHSFYSGQQGIGCLNSTFLALIPKKEGACEVGDFRPINLVNGSYKIISKMMANQFKKVIGGMVEENQTAFIPGRLLQNGFMATQECISAVHRDKHKGIVIKLDFSKAYDNVNWGFLLKLLRMHGFEPNWIRMVEVCISTAKASVLVNGRPCGFFHINKGLRQGDPLSPTLFVVVTNVCSRLMKMAEQEGWIKGLRCSFGGTSISHVQYADDTIIFCEAEDSVKGV</sequence>
<dbReference type="Pfam" id="PF00078">
    <property type="entry name" value="RVT_1"/>
    <property type="match status" value="1"/>
</dbReference>
<organism evidence="2 3">
    <name type="scientific">Acorus gramineus</name>
    <name type="common">Dwarf sweet flag</name>
    <dbReference type="NCBI Taxonomy" id="55184"/>
    <lineage>
        <taxon>Eukaryota</taxon>
        <taxon>Viridiplantae</taxon>
        <taxon>Streptophyta</taxon>
        <taxon>Embryophyta</taxon>
        <taxon>Tracheophyta</taxon>
        <taxon>Spermatophyta</taxon>
        <taxon>Magnoliopsida</taxon>
        <taxon>Liliopsida</taxon>
        <taxon>Acoraceae</taxon>
        <taxon>Acorus</taxon>
    </lineage>
</organism>
<dbReference type="Proteomes" id="UP001179952">
    <property type="component" value="Unassembled WGS sequence"/>
</dbReference>
<dbReference type="PANTHER" id="PTHR19446">
    <property type="entry name" value="REVERSE TRANSCRIPTASES"/>
    <property type="match status" value="1"/>
</dbReference>
<dbReference type="InterPro" id="IPR043502">
    <property type="entry name" value="DNA/RNA_pol_sf"/>
</dbReference>
<dbReference type="CDD" id="cd01650">
    <property type="entry name" value="RT_nLTR_like"/>
    <property type="match status" value="1"/>
</dbReference>
<reference evidence="2" key="1">
    <citation type="journal article" date="2023" name="Nat. Commun.">
        <title>Diploid and tetraploid genomes of Acorus and the evolution of monocots.</title>
        <authorList>
            <person name="Ma L."/>
            <person name="Liu K.W."/>
            <person name="Li Z."/>
            <person name="Hsiao Y.Y."/>
            <person name="Qi Y."/>
            <person name="Fu T."/>
            <person name="Tang G.D."/>
            <person name="Zhang D."/>
            <person name="Sun W.H."/>
            <person name="Liu D.K."/>
            <person name="Li Y."/>
            <person name="Chen G.Z."/>
            <person name="Liu X.D."/>
            <person name="Liao X.Y."/>
            <person name="Jiang Y.T."/>
            <person name="Yu X."/>
            <person name="Hao Y."/>
            <person name="Huang J."/>
            <person name="Zhao X.W."/>
            <person name="Ke S."/>
            <person name="Chen Y.Y."/>
            <person name="Wu W.L."/>
            <person name="Hsu J.L."/>
            <person name="Lin Y.F."/>
            <person name="Huang M.D."/>
            <person name="Li C.Y."/>
            <person name="Huang L."/>
            <person name="Wang Z.W."/>
            <person name="Zhao X."/>
            <person name="Zhong W.Y."/>
            <person name="Peng D.H."/>
            <person name="Ahmad S."/>
            <person name="Lan S."/>
            <person name="Zhang J.S."/>
            <person name="Tsai W.C."/>
            <person name="Van de Peer Y."/>
            <person name="Liu Z.J."/>
        </authorList>
    </citation>
    <scope>NUCLEOTIDE SEQUENCE</scope>
    <source>
        <strain evidence="2">SCP</strain>
    </source>
</reference>
<feature type="domain" description="Reverse transcriptase" evidence="1">
    <location>
        <begin position="4"/>
        <end position="226"/>
    </location>
</feature>
<gene>
    <name evidence="2" type="ORF">QJS04_geneDACA014982</name>
</gene>
<dbReference type="AlphaFoldDB" id="A0AAV9AK98"/>
<dbReference type="SUPFAM" id="SSF56672">
    <property type="entry name" value="DNA/RNA polymerases"/>
    <property type="match status" value="1"/>
</dbReference>
<protein>
    <recommendedName>
        <fullName evidence="1">Reverse transcriptase domain-containing protein</fullName>
    </recommendedName>
</protein>
<name>A0AAV9AK98_ACOGR</name>
<comment type="caution">
    <text evidence="2">The sequence shown here is derived from an EMBL/GenBank/DDBJ whole genome shotgun (WGS) entry which is preliminary data.</text>
</comment>
<reference evidence="2" key="2">
    <citation type="submission" date="2023-06" db="EMBL/GenBank/DDBJ databases">
        <authorList>
            <person name="Ma L."/>
            <person name="Liu K.-W."/>
            <person name="Li Z."/>
            <person name="Hsiao Y.-Y."/>
            <person name="Qi Y."/>
            <person name="Fu T."/>
            <person name="Tang G."/>
            <person name="Zhang D."/>
            <person name="Sun W.-H."/>
            <person name="Liu D.-K."/>
            <person name="Li Y."/>
            <person name="Chen G.-Z."/>
            <person name="Liu X.-D."/>
            <person name="Liao X.-Y."/>
            <person name="Jiang Y.-T."/>
            <person name="Yu X."/>
            <person name="Hao Y."/>
            <person name="Huang J."/>
            <person name="Zhao X.-W."/>
            <person name="Ke S."/>
            <person name="Chen Y.-Y."/>
            <person name="Wu W.-L."/>
            <person name="Hsu J.-L."/>
            <person name="Lin Y.-F."/>
            <person name="Huang M.-D."/>
            <person name="Li C.-Y."/>
            <person name="Huang L."/>
            <person name="Wang Z.-W."/>
            <person name="Zhao X."/>
            <person name="Zhong W.-Y."/>
            <person name="Peng D.-H."/>
            <person name="Ahmad S."/>
            <person name="Lan S."/>
            <person name="Zhang J.-S."/>
            <person name="Tsai W.-C."/>
            <person name="Van De Peer Y."/>
            <person name="Liu Z.-J."/>
        </authorList>
    </citation>
    <scope>NUCLEOTIDE SEQUENCE</scope>
    <source>
        <strain evidence="2">SCP</strain>
        <tissue evidence="2">Leaves</tissue>
    </source>
</reference>
<evidence type="ECO:0000313" key="2">
    <source>
        <dbReference type="EMBL" id="KAK1264427.1"/>
    </source>
</evidence>
<dbReference type="PROSITE" id="PS50878">
    <property type="entry name" value="RT_POL"/>
    <property type="match status" value="1"/>
</dbReference>